<proteinExistence type="predicted"/>
<dbReference type="EMBL" id="CP064795">
    <property type="protein sequence ID" value="QPG04854.1"/>
    <property type="molecule type" value="Genomic_DNA"/>
</dbReference>
<name>A0A7S9DVR7_9ALTE</name>
<dbReference type="AlphaFoldDB" id="A0A7S9DVR7"/>
<dbReference type="SUPFAM" id="SSF75011">
    <property type="entry name" value="3-carboxy-cis,cis-mucoante lactonizing enzyme"/>
    <property type="match status" value="1"/>
</dbReference>
<gene>
    <name evidence="1" type="ORF">IT774_11830</name>
</gene>
<reference evidence="1 2" key="1">
    <citation type="submission" date="2020-11" db="EMBL/GenBank/DDBJ databases">
        <title>Complete genome sequence for Salinimonas sp. strain G2-b.</title>
        <authorList>
            <person name="Park S.-J."/>
        </authorList>
    </citation>
    <scope>NUCLEOTIDE SEQUENCE [LARGE SCALE GENOMIC DNA]</scope>
    <source>
        <strain evidence="1 2">G2-b</strain>
    </source>
</reference>
<keyword evidence="2" id="KW-1185">Reference proteome</keyword>
<evidence type="ECO:0000313" key="1">
    <source>
        <dbReference type="EMBL" id="QPG04854.1"/>
    </source>
</evidence>
<accession>A0A7S9DVR7</accession>
<protein>
    <submittedName>
        <fullName evidence="1">Uncharacterized protein</fullName>
    </submittedName>
</protein>
<sequence length="310" mass="35133">MKGRSLTMIIGWIAFTCPVLAQTTVSNLWLFDLSYDEQQPVIEHARKLTDTNSYTNQPYFFAQEQALYYTQSYAAGMARQTDIMKFDISRGFHRNLTHTAESEYSPTPLPEKNGFSAIRVDKQNKQWLWIYTHKENYRFTGLEPIGYHVWVNSDEALAFVLGETHTLQRLAADLSPTVIDKNIGPSLWAIPNTHLFSYTKNPAPAQQPWTLMSYDPKAEKTSLLVTLPDDAYYMAWAPDAKALTLVDTQIYAWDFNEPGADVTLASDAQTANSGDWQPWLDLKTYCPEGGSRLHISQDARQLAVVCNESG</sequence>
<evidence type="ECO:0000313" key="2">
    <source>
        <dbReference type="Proteomes" id="UP000595095"/>
    </source>
</evidence>
<dbReference type="KEGG" id="smaa:IT774_11830"/>
<dbReference type="RefSeq" id="WP_195809946.1">
    <property type="nucleotide sequence ID" value="NZ_CP064795.1"/>
</dbReference>
<organism evidence="1 2">
    <name type="scientific">Salinimonas marina</name>
    <dbReference type="NCBI Taxonomy" id="2785918"/>
    <lineage>
        <taxon>Bacteria</taxon>
        <taxon>Pseudomonadati</taxon>
        <taxon>Pseudomonadota</taxon>
        <taxon>Gammaproteobacteria</taxon>
        <taxon>Alteromonadales</taxon>
        <taxon>Alteromonadaceae</taxon>
        <taxon>Alteromonas/Salinimonas group</taxon>
        <taxon>Salinimonas</taxon>
    </lineage>
</organism>
<dbReference type="Proteomes" id="UP000595095">
    <property type="component" value="Chromosome"/>
</dbReference>